<evidence type="ECO:0000256" key="9">
    <source>
        <dbReference type="PIRSR" id="PIRSR611284-2"/>
    </source>
</evidence>
<dbReference type="RefSeq" id="WP_070787975.1">
    <property type="nucleotide sequence ID" value="NZ_MKIQ01000027.1"/>
</dbReference>
<comment type="pathway">
    <text evidence="1 10">Lipid metabolism; fatty acid biosynthesis.</text>
</comment>
<comment type="similarity">
    <text evidence="2 10">Belongs to the short-chain dehydrogenases/reductases (SDR) family.</text>
</comment>
<keyword evidence="9 10" id="KW-0521">NADP</keyword>
<gene>
    <name evidence="12" type="ORF">BG262_03350</name>
</gene>
<dbReference type="OrthoDB" id="9803333at2"/>
<comment type="catalytic activity">
    <reaction evidence="7 10">
        <text>a (3R)-hydroxyacyl-[ACP] + NADP(+) = a 3-oxoacyl-[ACP] + NADPH + H(+)</text>
        <dbReference type="Rhea" id="RHEA:17397"/>
        <dbReference type="Rhea" id="RHEA-COMP:9916"/>
        <dbReference type="Rhea" id="RHEA-COMP:9945"/>
        <dbReference type="ChEBI" id="CHEBI:15378"/>
        <dbReference type="ChEBI" id="CHEBI:57783"/>
        <dbReference type="ChEBI" id="CHEBI:58349"/>
        <dbReference type="ChEBI" id="CHEBI:78776"/>
        <dbReference type="ChEBI" id="CHEBI:78827"/>
        <dbReference type="EC" id="1.1.1.100"/>
    </reaction>
</comment>
<evidence type="ECO:0000313" key="12">
    <source>
        <dbReference type="EMBL" id="OFI46842.1"/>
    </source>
</evidence>
<dbReference type="NCBIfam" id="NF009466">
    <property type="entry name" value="PRK12826.1-2"/>
    <property type="match status" value="1"/>
</dbReference>
<dbReference type="SMART" id="SM00822">
    <property type="entry name" value="PKS_KR"/>
    <property type="match status" value="1"/>
</dbReference>
<evidence type="ECO:0000256" key="2">
    <source>
        <dbReference type="ARBA" id="ARBA00006484"/>
    </source>
</evidence>
<proteinExistence type="inferred from homology"/>
<evidence type="ECO:0000256" key="3">
    <source>
        <dbReference type="ARBA" id="ARBA00012948"/>
    </source>
</evidence>
<dbReference type="CDD" id="cd05333">
    <property type="entry name" value="BKR_SDR_c"/>
    <property type="match status" value="1"/>
</dbReference>
<keyword evidence="4 10" id="KW-0276">Fatty acid metabolism</keyword>
<feature type="active site" description="Proton acceptor" evidence="8">
    <location>
        <position position="153"/>
    </location>
</feature>
<dbReference type="SUPFAM" id="SSF51735">
    <property type="entry name" value="NAD(P)-binding Rossmann-fold domains"/>
    <property type="match status" value="1"/>
</dbReference>
<dbReference type="InterPro" id="IPR011284">
    <property type="entry name" value="3oxo_ACP_reduc"/>
</dbReference>
<feature type="binding site" evidence="9">
    <location>
        <begin position="12"/>
        <end position="15"/>
    </location>
    <ligand>
        <name>NADP(+)</name>
        <dbReference type="ChEBI" id="CHEBI:58349"/>
    </ligand>
</feature>
<keyword evidence="13" id="KW-1185">Reference proteome</keyword>
<evidence type="ECO:0000256" key="8">
    <source>
        <dbReference type="PIRSR" id="PIRSR611284-1"/>
    </source>
</evidence>
<keyword evidence="5 10" id="KW-0560">Oxidoreductase</keyword>
<evidence type="ECO:0000256" key="6">
    <source>
        <dbReference type="ARBA" id="ARBA00023160"/>
    </source>
</evidence>
<comment type="function">
    <text evidence="10">Catalyzes the NADPH-dependent reduction of beta-ketoacyl-ACP substrates to beta-hydroxyacyl-ACP products, the first reductive step in the elongation cycle of fatty acid biosynthesis.</text>
</comment>
<dbReference type="GO" id="GO:0051287">
    <property type="term" value="F:NAD binding"/>
    <property type="evidence" value="ECO:0007669"/>
    <property type="project" value="UniProtKB-UniRule"/>
</dbReference>
<evidence type="ECO:0000256" key="1">
    <source>
        <dbReference type="ARBA" id="ARBA00005194"/>
    </source>
</evidence>
<comment type="subunit">
    <text evidence="10">Homotetramer.</text>
</comment>
<dbReference type="Proteomes" id="UP000177273">
    <property type="component" value="Unassembled WGS sequence"/>
</dbReference>
<evidence type="ECO:0000259" key="11">
    <source>
        <dbReference type="SMART" id="SM00822"/>
    </source>
</evidence>
<comment type="caution">
    <text evidence="12">The sequence shown here is derived from an EMBL/GenBank/DDBJ whole genome shotgun (WGS) entry which is preliminary data.</text>
</comment>
<feature type="domain" description="Ketoreductase" evidence="11">
    <location>
        <begin position="6"/>
        <end position="184"/>
    </location>
</feature>
<feature type="binding site" evidence="9">
    <location>
        <position position="186"/>
    </location>
    <ligand>
        <name>NADP(+)</name>
        <dbReference type="ChEBI" id="CHEBI:58349"/>
    </ligand>
</feature>
<evidence type="ECO:0000256" key="10">
    <source>
        <dbReference type="RuleBase" id="RU366074"/>
    </source>
</evidence>
<feature type="binding site" evidence="9">
    <location>
        <position position="88"/>
    </location>
    <ligand>
        <name>NADP(+)</name>
        <dbReference type="ChEBI" id="CHEBI:58349"/>
    </ligand>
</feature>
<dbReference type="EC" id="1.1.1.100" evidence="3 10"/>
<dbReference type="FunFam" id="3.40.50.720:FF:000173">
    <property type="entry name" value="3-oxoacyl-[acyl-carrier protein] reductase"/>
    <property type="match status" value="1"/>
</dbReference>
<dbReference type="Gene3D" id="3.40.50.720">
    <property type="entry name" value="NAD(P)-binding Rossmann-like Domain"/>
    <property type="match status" value="1"/>
</dbReference>
<dbReference type="GO" id="GO:0004316">
    <property type="term" value="F:3-oxoacyl-[acyl-carrier-protein] reductase (NADPH) activity"/>
    <property type="evidence" value="ECO:0007669"/>
    <property type="project" value="UniProtKB-UniRule"/>
</dbReference>
<feature type="binding site" evidence="9">
    <location>
        <begin position="153"/>
        <end position="157"/>
    </location>
    <ligand>
        <name>NADP(+)</name>
        <dbReference type="ChEBI" id="CHEBI:58349"/>
    </ligand>
</feature>
<dbReference type="PANTHER" id="PTHR42879">
    <property type="entry name" value="3-OXOACYL-(ACYL-CARRIER-PROTEIN) REDUCTASE"/>
    <property type="match status" value="1"/>
</dbReference>
<name>A0A9Q5JH40_9LACT</name>
<dbReference type="Pfam" id="PF13561">
    <property type="entry name" value="adh_short_C2"/>
    <property type="match status" value="1"/>
</dbReference>
<sequence length="245" mass="26237">MDLKDKTVLVTGSSRGIGLAVAKKFAQEGANIILNGRSEISEDLINEIAANGVKCITATGDISSYEDVENMLKKVEEQLGTIDILINNAGITKDSLFLRMKASDFNDVISTNLTGTFNVSQQIFKKMMKQRYGVIINLSSVSAQLGNLGQANYAASKAGIIGMSKSMAREGASRNVRSNTIAPGFIETEMTDILSDDVKEQIKATIPLNRFGSVDDVAELAVFLAKSPYITGQVINVDGGMVMNG</sequence>
<dbReference type="PROSITE" id="PS00061">
    <property type="entry name" value="ADH_SHORT"/>
    <property type="match status" value="1"/>
</dbReference>
<protein>
    <recommendedName>
        <fullName evidence="3 10">3-oxoacyl-[acyl-carrier-protein] reductase</fullName>
        <ecNumber evidence="3 10">1.1.1.100</ecNumber>
    </recommendedName>
</protein>
<keyword evidence="6 10" id="KW-0275">Fatty acid biosynthesis</keyword>
<dbReference type="InterPro" id="IPR050259">
    <property type="entry name" value="SDR"/>
</dbReference>
<dbReference type="InterPro" id="IPR020904">
    <property type="entry name" value="Sc_DH/Rdtase_CS"/>
</dbReference>
<dbReference type="InterPro" id="IPR057326">
    <property type="entry name" value="KR_dom"/>
</dbReference>
<dbReference type="NCBIfam" id="TIGR01830">
    <property type="entry name" value="3oxo_ACP_reduc"/>
    <property type="match status" value="1"/>
</dbReference>
<keyword evidence="10" id="KW-0444">Lipid biosynthesis</keyword>
<evidence type="ECO:0000256" key="7">
    <source>
        <dbReference type="ARBA" id="ARBA00048508"/>
    </source>
</evidence>
<reference evidence="13" key="1">
    <citation type="submission" date="2016-09" db="EMBL/GenBank/DDBJ databases">
        <title>Draft genome sequence of a novel species of the family Streptococcaceae isolated from flowers.</title>
        <authorList>
            <person name="Chuah L.-O."/>
            <person name="Yap K.-P."/>
            <person name="Thong K.L."/>
            <person name="Liong M.T."/>
            <person name="Ahmad R."/>
            <person name="Rusul G."/>
        </authorList>
    </citation>
    <scope>NUCLEOTIDE SEQUENCE [LARGE SCALE GENOMIC DNA]</scope>
    <source>
        <strain evidence="13">HibF3</strain>
    </source>
</reference>
<accession>A0A9Q5JH40</accession>
<dbReference type="PRINTS" id="PR00081">
    <property type="entry name" value="GDHRDH"/>
</dbReference>
<dbReference type="GO" id="GO:0006633">
    <property type="term" value="P:fatty acid biosynthetic process"/>
    <property type="evidence" value="ECO:0007669"/>
    <property type="project" value="UniProtKB-KW"/>
</dbReference>
<dbReference type="InterPro" id="IPR036291">
    <property type="entry name" value="NAD(P)-bd_dom_sf"/>
</dbReference>
<evidence type="ECO:0000256" key="4">
    <source>
        <dbReference type="ARBA" id="ARBA00022832"/>
    </source>
</evidence>
<dbReference type="InterPro" id="IPR002347">
    <property type="entry name" value="SDR_fam"/>
</dbReference>
<evidence type="ECO:0000313" key="13">
    <source>
        <dbReference type="Proteomes" id="UP000177273"/>
    </source>
</evidence>
<dbReference type="EMBL" id="MKIQ01000027">
    <property type="protein sequence ID" value="OFI46842.1"/>
    <property type="molecule type" value="Genomic_DNA"/>
</dbReference>
<organism evidence="12 13">
    <name type="scientific">Floricoccus penangensis</name>
    <dbReference type="NCBI Taxonomy" id="1859475"/>
    <lineage>
        <taxon>Bacteria</taxon>
        <taxon>Bacillati</taxon>
        <taxon>Bacillota</taxon>
        <taxon>Bacilli</taxon>
        <taxon>Lactobacillales</taxon>
        <taxon>Streptococcaceae</taxon>
        <taxon>Floricoccus</taxon>
    </lineage>
</organism>
<dbReference type="PRINTS" id="PR00080">
    <property type="entry name" value="SDRFAMILY"/>
</dbReference>
<keyword evidence="10" id="KW-0443">Lipid metabolism</keyword>
<dbReference type="AlphaFoldDB" id="A0A9Q5JH40"/>
<dbReference type="PANTHER" id="PTHR42879:SF2">
    <property type="entry name" value="3-OXOACYL-[ACYL-CARRIER-PROTEIN] REDUCTASE FABG"/>
    <property type="match status" value="1"/>
</dbReference>
<evidence type="ECO:0000256" key="5">
    <source>
        <dbReference type="ARBA" id="ARBA00023002"/>
    </source>
</evidence>